<reference evidence="5" key="1">
    <citation type="submission" date="2013-11" db="EMBL/GenBank/DDBJ databases">
        <title>The genomic landscape of the Guanapo guppy.</title>
        <authorList>
            <person name="Kuenstner A."/>
            <person name="Dreyer C."/>
        </authorList>
    </citation>
    <scope>NUCLEOTIDE SEQUENCE</scope>
    <source>
        <strain evidence="5">Guanapo</strain>
    </source>
</reference>
<dbReference type="EC" id="1.2.1.3" evidence="2"/>
<evidence type="ECO:0000256" key="1">
    <source>
        <dbReference type="ARBA" id="ARBA00023002"/>
    </source>
</evidence>
<dbReference type="PANTHER" id="PTHR43570">
    <property type="entry name" value="ALDEHYDE DEHYDROGENASE"/>
    <property type="match status" value="1"/>
</dbReference>
<organism evidence="4 5">
    <name type="scientific">Poecilia reticulata</name>
    <name type="common">Guppy</name>
    <name type="synonym">Acanthophacelus reticulatus</name>
    <dbReference type="NCBI Taxonomy" id="8081"/>
    <lineage>
        <taxon>Eukaryota</taxon>
        <taxon>Metazoa</taxon>
        <taxon>Chordata</taxon>
        <taxon>Craniata</taxon>
        <taxon>Vertebrata</taxon>
        <taxon>Euteleostomi</taxon>
        <taxon>Actinopterygii</taxon>
        <taxon>Neopterygii</taxon>
        <taxon>Teleostei</taxon>
        <taxon>Neoteleostei</taxon>
        <taxon>Acanthomorphata</taxon>
        <taxon>Ovalentaria</taxon>
        <taxon>Atherinomorphae</taxon>
        <taxon>Cyprinodontiformes</taxon>
        <taxon>Poeciliidae</taxon>
        <taxon>Poeciliinae</taxon>
        <taxon>Poecilia</taxon>
    </lineage>
</organism>
<reference evidence="4" key="3">
    <citation type="submission" date="2025-09" db="UniProtKB">
        <authorList>
            <consortium name="Ensembl"/>
        </authorList>
    </citation>
    <scope>IDENTIFICATION</scope>
    <source>
        <strain evidence="4">Guanapo</strain>
    </source>
</reference>
<evidence type="ECO:0000313" key="5">
    <source>
        <dbReference type="Proteomes" id="UP000242638"/>
    </source>
</evidence>
<feature type="transmembrane region" description="Helical" evidence="3">
    <location>
        <begin position="55"/>
        <end position="74"/>
    </location>
</feature>
<protein>
    <recommendedName>
        <fullName evidence="2">aldehyde dehydrogenase (NAD(+))</fullName>
        <ecNumber evidence="2">1.2.1.3</ecNumber>
    </recommendedName>
</protein>
<dbReference type="AlphaFoldDB" id="A0A3P9PMY2"/>
<dbReference type="GO" id="GO:0004029">
    <property type="term" value="F:aldehyde dehydrogenase (NAD+) activity"/>
    <property type="evidence" value="ECO:0007669"/>
    <property type="project" value="UniProtKB-EC"/>
</dbReference>
<dbReference type="InterPro" id="IPR012394">
    <property type="entry name" value="Aldehyde_DH_NAD(P)"/>
</dbReference>
<dbReference type="GO" id="GO:0005737">
    <property type="term" value="C:cytoplasm"/>
    <property type="evidence" value="ECO:0007669"/>
    <property type="project" value="TreeGrafter"/>
</dbReference>
<dbReference type="SUPFAM" id="SSF53720">
    <property type="entry name" value="ALDH-like"/>
    <property type="match status" value="1"/>
</dbReference>
<name>A0A3P9PMY2_POERE</name>
<proteinExistence type="predicted"/>
<accession>A0A3P9PMY2</accession>
<dbReference type="OMA" id="KNFIFEM"/>
<dbReference type="Ensembl" id="ENSPRET00000023444.1">
    <property type="protein sequence ID" value="ENSPREP00000023206.1"/>
    <property type="gene ID" value="ENSPREG00000015661.1"/>
</dbReference>
<dbReference type="GO" id="GO:0004028">
    <property type="term" value="F:3-chloroallyl aldehyde dehydrogenase activity"/>
    <property type="evidence" value="ECO:0007669"/>
    <property type="project" value="TreeGrafter"/>
</dbReference>
<dbReference type="STRING" id="8081.ENSPREP00000023206"/>
<sequence length="77" mass="9118">MSQEEVVERARLSFQTGRSKPLEFRLQQLRRLQSFIKERQEDIKDALQKDLGKNFIFEMLGLLGLIFGSPSYIWKDI</sequence>
<dbReference type="PANTHER" id="PTHR43570:SF9">
    <property type="entry name" value="ALDEHYDE DEHYDROGENASE FAMILY 3 MEMBER A2"/>
    <property type="match status" value="1"/>
</dbReference>
<dbReference type="Proteomes" id="UP000242638">
    <property type="component" value="Unassembled WGS sequence"/>
</dbReference>
<dbReference type="GO" id="GO:0006081">
    <property type="term" value="P:aldehyde metabolic process"/>
    <property type="evidence" value="ECO:0007669"/>
    <property type="project" value="InterPro"/>
</dbReference>
<dbReference type="InterPro" id="IPR016162">
    <property type="entry name" value="Ald_DH_N"/>
</dbReference>
<reference evidence="4" key="2">
    <citation type="submission" date="2025-08" db="UniProtKB">
        <authorList>
            <consortium name="Ensembl"/>
        </authorList>
    </citation>
    <scope>IDENTIFICATION</scope>
    <source>
        <strain evidence="4">Guanapo</strain>
    </source>
</reference>
<keyword evidence="3" id="KW-0472">Membrane</keyword>
<evidence type="ECO:0000313" key="4">
    <source>
        <dbReference type="Ensembl" id="ENSPREP00000023206.1"/>
    </source>
</evidence>
<evidence type="ECO:0000256" key="2">
    <source>
        <dbReference type="ARBA" id="ARBA00024226"/>
    </source>
</evidence>
<evidence type="ECO:0000256" key="3">
    <source>
        <dbReference type="SAM" id="Phobius"/>
    </source>
</evidence>
<dbReference type="InterPro" id="IPR016161">
    <property type="entry name" value="Ald_DH/histidinol_DH"/>
</dbReference>
<dbReference type="Gene3D" id="3.40.605.10">
    <property type="entry name" value="Aldehyde Dehydrogenase, Chain A, domain 1"/>
    <property type="match status" value="1"/>
</dbReference>
<keyword evidence="3" id="KW-1133">Transmembrane helix</keyword>
<keyword evidence="1" id="KW-0560">Oxidoreductase</keyword>
<keyword evidence="3" id="KW-0812">Transmembrane</keyword>
<keyword evidence="5" id="KW-1185">Reference proteome</keyword>